<keyword evidence="2" id="KW-0812">Transmembrane</keyword>
<organism evidence="3 4">
    <name type="scientific">Arthrobotrys musiformis</name>
    <dbReference type="NCBI Taxonomy" id="47236"/>
    <lineage>
        <taxon>Eukaryota</taxon>
        <taxon>Fungi</taxon>
        <taxon>Dikarya</taxon>
        <taxon>Ascomycota</taxon>
        <taxon>Pezizomycotina</taxon>
        <taxon>Orbiliomycetes</taxon>
        <taxon>Orbiliales</taxon>
        <taxon>Orbiliaceae</taxon>
        <taxon>Arthrobotrys</taxon>
    </lineage>
</organism>
<comment type="caution">
    <text evidence="3">The sequence shown here is derived from an EMBL/GenBank/DDBJ whole genome shotgun (WGS) entry which is preliminary data.</text>
</comment>
<accession>A0AAV9W6V4</accession>
<evidence type="ECO:0000313" key="4">
    <source>
        <dbReference type="Proteomes" id="UP001370758"/>
    </source>
</evidence>
<evidence type="ECO:0008006" key="5">
    <source>
        <dbReference type="Google" id="ProtNLM"/>
    </source>
</evidence>
<dbReference type="AlphaFoldDB" id="A0AAV9W6V4"/>
<evidence type="ECO:0000256" key="2">
    <source>
        <dbReference type="SAM" id="Phobius"/>
    </source>
</evidence>
<dbReference type="Proteomes" id="UP001370758">
    <property type="component" value="Unassembled WGS sequence"/>
</dbReference>
<keyword evidence="4" id="KW-1185">Reference proteome</keyword>
<dbReference type="EMBL" id="JAVHJL010000005">
    <property type="protein sequence ID" value="KAK6503328.1"/>
    <property type="molecule type" value="Genomic_DNA"/>
</dbReference>
<proteinExistence type="predicted"/>
<keyword evidence="2" id="KW-0472">Membrane</keyword>
<protein>
    <recommendedName>
        <fullName evidence="5">Mid2 domain-containing protein</fullName>
    </recommendedName>
</protein>
<sequence length="261" mass="26905">MSFGIPSGEGRDESVPPTTFDFGPGFSTIDIATVVKSSTAITSASIALTTSSASIQTTGTTLARITRIQPSSSSPTHTSTMSTISKAKEVAVPSADPSETTPSPNFPTVVVGTNPISPSEITDSTSSHSSSETLPPSPSQATEATPRSNLSPGAAAGIGLIVAVVLILLGFGVFRYLRQKKNQGLPPPSSKKSGKDKTAQMATMPYLGNERGLEEGWESGSTIAPFTFEELDRAGLGIGVESGAQSARGSNASLTRLPIYR</sequence>
<evidence type="ECO:0000256" key="1">
    <source>
        <dbReference type="SAM" id="MobiDB-lite"/>
    </source>
</evidence>
<name>A0AAV9W6V4_9PEZI</name>
<reference evidence="3 4" key="1">
    <citation type="submission" date="2023-08" db="EMBL/GenBank/DDBJ databases">
        <authorList>
            <person name="Palmer J.M."/>
        </authorList>
    </citation>
    <scope>NUCLEOTIDE SEQUENCE [LARGE SCALE GENOMIC DNA]</scope>
    <source>
        <strain evidence="3 4">TWF481</strain>
    </source>
</reference>
<feature type="compositionally biased region" description="Low complexity" evidence="1">
    <location>
        <begin position="115"/>
        <end position="134"/>
    </location>
</feature>
<gene>
    <name evidence="3" type="ORF">TWF481_008351</name>
</gene>
<feature type="region of interest" description="Disordered" evidence="1">
    <location>
        <begin position="88"/>
        <end position="148"/>
    </location>
</feature>
<evidence type="ECO:0000313" key="3">
    <source>
        <dbReference type="EMBL" id="KAK6503328.1"/>
    </source>
</evidence>
<keyword evidence="2" id="KW-1133">Transmembrane helix</keyword>
<feature type="transmembrane region" description="Helical" evidence="2">
    <location>
        <begin position="154"/>
        <end position="177"/>
    </location>
</feature>